<proteinExistence type="predicted"/>
<name>A0A7C3AQX2_9BACT</name>
<dbReference type="InterPro" id="IPR032465">
    <property type="entry name" value="ACMSD"/>
</dbReference>
<dbReference type="GO" id="GO:0016787">
    <property type="term" value="F:hydrolase activity"/>
    <property type="evidence" value="ECO:0007669"/>
    <property type="project" value="UniProtKB-KW"/>
</dbReference>
<dbReference type="PANTHER" id="PTHR21240:SF28">
    <property type="entry name" value="ISO-OROTATE DECARBOXYLASE (EUROFUNG)"/>
    <property type="match status" value="1"/>
</dbReference>
<dbReference type="Pfam" id="PF04909">
    <property type="entry name" value="Amidohydro_2"/>
    <property type="match status" value="1"/>
</dbReference>
<evidence type="ECO:0000313" key="3">
    <source>
        <dbReference type="EMBL" id="HEX69934.1"/>
    </source>
</evidence>
<reference evidence="3" key="1">
    <citation type="journal article" date="2020" name="mSystems">
        <title>Genome- and Community-Level Interaction Insights into Carbon Utilization and Element Cycling Functions of Hydrothermarchaeota in Hydrothermal Sediment.</title>
        <authorList>
            <person name="Zhou Z."/>
            <person name="Liu Y."/>
            <person name="Xu W."/>
            <person name="Pan J."/>
            <person name="Luo Z.H."/>
            <person name="Li M."/>
        </authorList>
    </citation>
    <scope>NUCLEOTIDE SEQUENCE [LARGE SCALE GENOMIC DNA]</scope>
    <source>
        <strain evidence="3">SpSt-192</strain>
    </source>
</reference>
<dbReference type="SUPFAM" id="SSF51556">
    <property type="entry name" value="Metallo-dependent hydrolases"/>
    <property type="match status" value="1"/>
</dbReference>
<dbReference type="InterPro" id="IPR032466">
    <property type="entry name" value="Metal_Hydrolase"/>
</dbReference>
<dbReference type="EMBL" id="DSID01000129">
    <property type="protein sequence ID" value="HEX69934.1"/>
    <property type="molecule type" value="Genomic_DNA"/>
</dbReference>
<organism evidence="3">
    <name type="scientific">Thermorudis sp</name>
    <dbReference type="NCBI Taxonomy" id="1969470"/>
    <lineage>
        <taxon>Bacteria</taxon>
        <taxon>Pseudomonadati</taxon>
        <taxon>Thermomicrobiota</taxon>
        <taxon>Thermomicrobia</taxon>
        <taxon>Thermomicrobia incertae sedis</taxon>
        <taxon>Thermorudis</taxon>
    </lineage>
</organism>
<dbReference type="GO" id="GO:0019748">
    <property type="term" value="P:secondary metabolic process"/>
    <property type="evidence" value="ECO:0007669"/>
    <property type="project" value="TreeGrafter"/>
</dbReference>
<dbReference type="PANTHER" id="PTHR21240">
    <property type="entry name" value="2-AMINO-3-CARBOXYLMUCONATE-6-SEMIALDEHYDE DECARBOXYLASE"/>
    <property type="match status" value="1"/>
</dbReference>
<keyword evidence="3" id="KW-0378">Hydrolase</keyword>
<dbReference type="InterPro" id="IPR006680">
    <property type="entry name" value="Amidohydro-rel"/>
</dbReference>
<comment type="caution">
    <text evidence="3">The sequence shown here is derived from an EMBL/GenBank/DDBJ whole genome shotgun (WGS) entry which is preliminary data.</text>
</comment>
<gene>
    <name evidence="3" type="ORF">ENP13_01640</name>
</gene>
<evidence type="ECO:0000259" key="2">
    <source>
        <dbReference type="Pfam" id="PF04909"/>
    </source>
</evidence>
<dbReference type="AlphaFoldDB" id="A0A7C3AQX2"/>
<dbReference type="GO" id="GO:0016831">
    <property type="term" value="F:carboxy-lyase activity"/>
    <property type="evidence" value="ECO:0007669"/>
    <property type="project" value="InterPro"/>
</dbReference>
<evidence type="ECO:0000256" key="1">
    <source>
        <dbReference type="ARBA" id="ARBA00023239"/>
    </source>
</evidence>
<protein>
    <submittedName>
        <fullName evidence="3">Amidohydrolase</fullName>
    </submittedName>
</protein>
<feature type="domain" description="Amidohydrolase-related" evidence="2">
    <location>
        <begin position="3"/>
        <end position="324"/>
    </location>
</feature>
<dbReference type="Gene3D" id="3.20.20.140">
    <property type="entry name" value="Metal-dependent hydrolases"/>
    <property type="match status" value="1"/>
</dbReference>
<sequence length="326" mass="35793">MRIDVHTHVQPPEFLEALVASGRYECHQDDAGHIVVREKGARFLTTTPQMHDPAQRVEEMDASGIDVQIVSVTTPQVYFLQGQACIDLARRCNDYLAGVVQQYPDRFRALASVPLTAGADAAARELERCLDELGMVGVLVGANIDGRPIDAPEFAPFYEELNRRGTVMFIHPMVPAGVEVMADYALAPLVGFMMDTTLAVARLIYSGFFERFPRVRVLVGHLGASIPYLAGRLDIGYRSYPDCQRIPCPPSEYIRRLYLDTVSFHEPALRCALETVGPDRIVFGSDYPHVIGDVGSAARSVEATVPSDSRERILGGTAARLFGLAA</sequence>
<keyword evidence="1" id="KW-0456">Lyase</keyword>
<dbReference type="GO" id="GO:0005737">
    <property type="term" value="C:cytoplasm"/>
    <property type="evidence" value="ECO:0007669"/>
    <property type="project" value="TreeGrafter"/>
</dbReference>
<accession>A0A7C3AQX2</accession>